<dbReference type="KEGG" id="ret:RHE_CH01166"/>
<proteinExistence type="predicted"/>
<dbReference type="Pfam" id="PF08843">
    <property type="entry name" value="AbiEii"/>
    <property type="match status" value="1"/>
</dbReference>
<keyword evidence="2" id="KW-1185">Reference proteome</keyword>
<gene>
    <name evidence="1" type="ordered locus">RHE_CH01166</name>
</gene>
<reference evidence="1 2" key="1">
    <citation type="journal article" date="2006" name="Proc. Natl. Acad. Sci. U.S.A.">
        <title>The partitioned Rhizobium etli genome: genetic and metabolic redundancy in seven interacting replicons.</title>
        <authorList>
            <person name="Gonzalez V."/>
            <person name="Santamaria R.I."/>
            <person name="Bustos P."/>
            <person name="Hernandez-Gonzalez I."/>
            <person name="Medrano-Soto A."/>
            <person name="Moreno-Hagelsieb G."/>
            <person name="Janga S.C."/>
            <person name="Ramirez M.A."/>
            <person name="Jimenez-Jacinto V."/>
            <person name="Collado-Vides J."/>
            <person name="Davila G."/>
        </authorList>
    </citation>
    <scope>NUCLEOTIDE SEQUENCE [LARGE SCALE GENOMIC DNA]</scope>
    <source>
        <strain evidence="2">ATCC 51251 / DSM 11541 / JCM 21823 / NBRC 15573 / CFN 42</strain>
    </source>
</reference>
<evidence type="ECO:0000313" key="2">
    <source>
        <dbReference type="Proteomes" id="UP000001936"/>
    </source>
</evidence>
<organism evidence="1 2">
    <name type="scientific">Rhizobium etli (strain ATCC 51251 / DSM 11541 / JCM 21823 / NBRC 15573 / CFN 42)</name>
    <dbReference type="NCBI Taxonomy" id="347834"/>
    <lineage>
        <taxon>Bacteria</taxon>
        <taxon>Pseudomonadati</taxon>
        <taxon>Pseudomonadota</taxon>
        <taxon>Alphaproteobacteria</taxon>
        <taxon>Hyphomicrobiales</taxon>
        <taxon>Rhizobiaceae</taxon>
        <taxon>Rhizobium/Agrobacterium group</taxon>
        <taxon>Rhizobium</taxon>
    </lineage>
</organism>
<dbReference type="InterPro" id="IPR014942">
    <property type="entry name" value="AbiEii"/>
</dbReference>
<protein>
    <submittedName>
        <fullName evidence="1">Hypothetical conserved protein</fullName>
    </submittedName>
</protein>
<dbReference type="AlphaFoldDB" id="Q2KB15"/>
<sequence>MATASCSSPDFPFLYPSYLGLGGNQVAIMEFRRPEHRTIAAALRLMRADFFLANKCWFAGGTAIVMNLDEYRLSLDVDFLCADGEGYRVLRLAAIESGAGAFFGEPVTTLRDFRTDQYGIRTVLTLQDQAIRFEIVREARIALEGTFDSRLNVPMLSLPDMFAEKLLANADRCQDRTVAYRDAIDLGMLLTRYVEIPTVAVLKATEAYGQDIERKIGWVLAKLKEETELRHAASVLQMDGDLAVRAIAALRREAQRLWSV</sequence>
<evidence type="ECO:0000313" key="1">
    <source>
        <dbReference type="EMBL" id="ABC89971.1"/>
    </source>
</evidence>
<dbReference type="EMBL" id="CP000133">
    <property type="protein sequence ID" value="ABC89971.1"/>
    <property type="molecule type" value="Genomic_DNA"/>
</dbReference>
<dbReference type="eggNOG" id="ENOG502ZFU0">
    <property type="taxonomic scope" value="Bacteria"/>
</dbReference>
<dbReference type="HOGENOM" id="CLU_071784_1_0_5"/>
<name>Q2KB15_RHIEC</name>
<dbReference type="Proteomes" id="UP000001936">
    <property type="component" value="Chromosome"/>
</dbReference>
<accession>Q2KB15</accession>